<comment type="caution">
    <text evidence="9">Lacks conserved residue(s) required for the propagation of feature annotation.</text>
</comment>
<keyword evidence="12" id="KW-1185">Reference proteome</keyword>
<evidence type="ECO:0000256" key="8">
    <source>
        <dbReference type="ARBA" id="ARBA00038436"/>
    </source>
</evidence>
<evidence type="ECO:0000256" key="6">
    <source>
        <dbReference type="ARBA" id="ARBA00022989"/>
    </source>
</evidence>
<evidence type="ECO:0000256" key="3">
    <source>
        <dbReference type="ARBA" id="ARBA00022475"/>
    </source>
</evidence>
<keyword evidence="6 9" id="KW-1133">Transmembrane helix</keyword>
<protein>
    <recommendedName>
        <fullName evidence="9">TRAP transporter small permease protein</fullName>
    </recommendedName>
</protein>
<organism evidence="11 12">
    <name type="scientific">Paragemmobacter amnigenus</name>
    <dbReference type="NCBI Taxonomy" id="2852097"/>
    <lineage>
        <taxon>Bacteria</taxon>
        <taxon>Pseudomonadati</taxon>
        <taxon>Pseudomonadota</taxon>
        <taxon>Alphaproteobacteria</taxon>
        <taxon>Rhodobacterales</taxon>
        <taxon>Paracoccaceae</taxon>
        <taxon>Paragemmobacter</taxon>
    </lineage>
</organism>
<accession>A0ABS6J0C5</accession>
<dbReference type="PANTHER" id="PTHR35011:SF4">
    <property type="entry name" value="SLL1102 PROTEIN"/>
    <property type="match status" value="1"/>
</dbReference>
<evidence type="ECO:0000313" key="11">
    <source>
        <dbReference type="EMBL" id="MBU9696344.1"/>
    </source>
</evidence>
<gene>
    <name evidence="11" type="ORF">GU927_000655</name>
</gene>
<comment type="subunit">
    <text evidence="9">The complex comprises the extracytoplasmic solute receptor protein and the two transmembrane proteins.</text>
</comment>
<feature type="domain" description="Tripartite ATP-independent periplasmic transporters DctQ component" evidence="10">
    <location>
        <begin position="31"/>
        <end position="161"/>
    </location>
</feature>
<keyword evidence="7 9" id="KW-0472">Membrane</keyword>
<evidence type="ECO:0000256" key="4">
    <source>
        <dbReference type="ARBA" id="ARBA00022519"/>
    </source>
</evidence>
<name>A0ABS6J0C5_9RHOB</name>
<sequence>MQGLLTLASGIDRMNRFFGIVAAVLVAAACAISAGNALSRYALDLSSNAFLEIQWQMFAGVFLLGAPYVLKLNEHVRVDLIYGGLNARRKLWVDVTGYLVFFFPVCFIMLEMAWPWAWTSYLEGEISANAGGLAVWPAKFLLPFGFTLLALQGLAEFIRRIAALRGDIALDVRYEKPVQ</sequence>
<feature type="transmembrane region" description="Helical" evidence="9">
    <location>
        <begin position="91"/>
        <end position="114"/>
    </location>
</feature>
<keyword evidence="2 9" id="KW-0813">Transport</keyword>
<feature type="transmembrane region" description="Helical" evidence="9">
    <location>
        <begin position="53"/>
        <end position="70"/>
    </location>
</feature>
<dbReference type="Proteomes" id="UP000731907">
    <property type="component" value="Unassembled WGS sequence"/>
</dbReference>
<comment type="caution">
    <text evidence="11">The sequence shown here is derived from an EMBL/GenBank/DDBJ whole genome shotgun (WGS) entry which is preliminary data.</text>
</comment>
<dbReference type="EMBL" id="JAAATX020000001">
    <property type="protein sequence ID" value="MBU9696344.1"/>
    <property type="molecule type" value="Genomic_DNA"/>
</dbReference>
<evidence type="ECO:0000256" key="9">
    <source>
        <dbReference type="RuleBase" id="RU369079"/>
    </source>
</evidence>
<proteinExistence type="inferred from homology"/>
<evidence type="ECO:0000256" key="7">
    <source>
        <dbReference type="ARBA" id="ARBA00023136"/>
    </source>
</evidence>
<dbReference type="PANTHER" id="PTHR35011">
    <property type="entry name" value="2,3-DIKETO-L-GULONATE TRAP TRANSPORTER SMALL PERMEASE PROTEIN YIAM"/>
    <property type="match status" value="1"/>
</dbReference>
<keyword evidence="3" id="KW-1003">Cell membrane</keyword>
<dbReference type="InterPro" id="IPR007387">
    <property type="entry name" value="TRAP_DctQ"/>
</dbReference>
<evidence type="ECO:0000259" key="10">
    <source>
        <dbReference type="Pfam" id="PF04290"/>
    </source>
</evidence>
<keyword evidence="5 9" id="KW-0812">Transmembrane</keyword>
<comment type="similarity">
    <text evidence="8 9">Belongs to the TRAP transporter small permease family.</text>
</comment>
<comment type="function">
    <text evidence="9">Part of the tripartite ATP-independent periplasmic (TRAP) transport system.</text>
</comment>
<keyword evidence="4 9" id="KW-0997">Cell inner membrane</keyword>
<feature type="transmembrane region" description="Helical" evidence="9">
    <location>
        <begin position="134"/>
        <end position="155"/>
    </location>
</feature>
<evidence type="ECO:0000313" key="12">
    <source>
        <dbReference type="Proteomes" id="UP000731907"/>
    </source>
</evidence>
<dbReference type="InterPro" id="IPR055348">
    <property type="entry name" value="DctQ"/>
</dbReference>
<evidence type="ECO:0000256" key="5">
    <source>
        <dbReference type="ARBA" id="ARBA00022692"/>
    </source>
</evidence>
<evidence type="ECO:0000256" key="1">
    <source>
        <dbReference type="ARBA" id="ARBA00004429"/>
    </source>
</evidence>
<dbReference type="Pfam" id="PF04290">
    <property type="entry name" value="DctQ"/>
    <property type="match status" value="1"/>
</dbReference>
<comment type="subcellular location">
    <subcellularLocation>
        <location evidence="1 9">Cell inner membrane</location>
        <topology evidence="1 9">Multi-pass membrane protein</topology>
    </subcellularLocation>
</comment>
<reference evidence="11 12" key="1">
    <citation type="submission" date="2021-06" db="EMBL/GenBank/DDBJ databases">
        <title>Rhodobacteraceae bacterium strain HSP-20.</title>
        <authorList>
            <person name="Chen W.-M."/>
        </authorList>
    </citation>
    <scope>NUCLEOTIDE SEQUENCE [LARGE SCALE GENOMIC DNA]</scope>
    <source>
        <strain evidence="11 12">HSP-20</strain>
    </source>
</reference>
<evidence type="ECO:0000256" key="2">
    <source>
        <dbReference type="ARBA" id="ARBA00022448"/>
    </source>
</evidence>